<accession>A0A086TCS7</accession>
<feature type="compositionally biased region" description="Basic and acidic residues" evidence="1">
    <location>
        <begin position="41"/>
        <end position="55"/>
    </location>
</feature>
<gene>
    <name evidence="2" type="ORF">ACRE_020550</name>
</gene>
<sequence>MGHLNDTFYADKAQHQDTATCATDHSHNKHAAPRHKTCGQRKAERRAQRQMRREVQTTSSVHNLPGPHLYQADAVEGAGVDDAERQTPSRAGWGPEHGPPPSYEEVEKS</sequence>
<evidence type="ECO:0000256" key="1">
    <source>
        <dbReference type="SAM" id="MobiDB-lite"/>
    </source>
</evidence>
<proteinExistence type="predicted"/>
<dbReference type="EMBL" id="JPKY01000012">
    <property type="protein sequence ID" value="KFH47159.1"/>
    <property type="molecule type" value="Genomic_DNA"/>
</dbReference>
<feature type="compositionally biased region" description="Basic residues" evidence="1">
    <location>
        <begin position="27"/>
        <end position="39"/>
    </location>
</feature>
<feature type="region of interest" description="Disordered" evidence="1">
    <location>
        <begin position="16"/>
        <end position="109"/>
    </location>
</feature>
<dbReference type="HOGENOM" id="CLU_2183126_0_0_1"/>
<protein>
    <submittedName>
        <fullName evidence="2">Uncharacterized protein</fullName>
    </submittedName>
</protein>
<name>A0A086TCS7_HAPC1</name>
<reference evidence="3" key="1">
    <citation type="journal article" date="2014" name="Genome Announc.">
        <title>Genome sequence and annotation of Acremonium chrysogenum, producer of the beta-lactam antibiotic cephalosporin C.</title>
        <authorList>
            <person name="Terfehr D."/>
            <person name="Dahlmann T.A."/>
            <person name="Specht T."/>
            <person name="Zadra I."/>
            <person name="Kuernsteiner H."/>
            <person name="Kueck U."/>
        </authorList>
    </citation>
    <scope>NUCLEOTIDE SEQUENCE [LARGE SCALE GENOMIC DNA]</scope>
    <source>
        <strain evidence="3">ATCC 11550 / CBS 779.69 / DSM 880 / IAM 14645 / JCM 23072 / IMI 49137</strain>
    </source>
</reference>
<evidence type="ECO:0000313" key="2">
    <source>
        <dbReference type="EMBL" id="KFH47159.1"/>
    </source>
</evidence>
<evidence type="ECO:0000313" key="3">
    <source>
        <dbReference type="Proteomes" id="UP000029964"/>
    </source>
</evidence>
<keyword evidence="3" id="KW-1185">Reference proteome</keyword>
<organism evidence="2 3">
    <name type="scientific">Hapsidospora chrysogenum (strain ATCC 11550 / CBS 779.69 / DSM 880 / IAM 14645 / JCM 23072 / IMI 49137)</name>
    <name type="common">Acremonium chrysogenum</name>
    <dbReference type="NCBI Taxonomy" id="857340"/>
    <lineage>
        <taxon>Eukaryota</taxon>
        <taxon>Fungi</taxon>
        <taxon>Dikarya</taxon>
        <taxon>Ascomycota</taxon>
        <taxon>Pezizomycotina</taxon>
        <taxon>Sordariomycetes</taxon>
        <taxon>Hypocreomycetidae</taxon>
        <taxon>Hypocreales</taxon>
        <taxon>Bionectriaceae</taxon>
        <taxon>Hapsidospora</taxon>
    </lineage>
</organism>
<comment type="caution">
    <text evidence="2">The sequence shown here is derived from an EMBL/GenBank/DDBJ whole genome shotgun (WGS) entry which is preliminary data.</text>
</comment>
<dbReference type="Proteomes" id="UP000029964">
    <property type="component" value="Unassembled WGS sequence"/>
</dbReference>
<dbReference type="AlphaFoldDB" id="A0A086TCS7"/>